<keyword evidence="1" id="KW-1133">Transmembrane helix</keyword>
<dbReference type="AlphaFoldDB" id="A0A0T5XDN5"/>
<feature type="transmembrane region" description="Helical" evidence="1">
    <location>
        <begin position="63"/>
        <end position="82"/>
    </location>
</feature>
<feature type="transmembrane region" description="Helical" evidence="1">
    <location>
        <begin position="240"/>
        <end position="264"/>
    </location>
</feature>
<gene>
    <name evidence="2" type="ORF">HMPREF1705_03759</name>
</gene>
<dbReference type="Proteomes" id="UP000005273">
    <property type="component" value="Unassembled WGS sequence"/>
</dbReference>
<feature type="transmembrane region" description="Helical" evidence="1">
    <location>
        <begin position="199"/>
        <end position="219"/>
    </location>
</feature>
<dbReference type="eggNOG" id="COG2391">
    <property type="taxonomic scope" value="Bacteria"/>
</dbReference>
<dbReference type="RefSeq" id="WP_009200844.1">
    <property type="nucleotide sequence ID" value="NZ_ACJX03000001.1"/>
</dbReference>
<dbReference type="EMBL" id="ACJX03000001">
    <property type="protein sequence ID" value="KRT36477.1"/>
    <property type="molecule type" value="Genomic_DNA"/>
</dbReference>
<comment type="caution">
    <text evidence="2">The sequence shown here is derived from an EMBL/GenBank/DDBJ whole genome shotgun (WGS) entry which is preliminary data.</text>
</comment>
<dbReference type="InterPro" id="IPR007272">
    <property type="entry name" value="Sulf_transp_TsuA/YedE"/>
</dbReference>
<feature type="transmembrane region" description="Helical" evidence="1">
    <location>
        <begin position="16"/>
        <end position="33"/>
    </location>
</feature>
<feature type="transmembrane region" description="Helical" evidence="1">
    <location>
        <begin position="340"/>
        <end position="359"/>
    </location>
</feature>
<dbReference type="STRING" id="592015.HMPREF1705_03759"/>
<protein>
    <submittedName>
        <fullName evidence="2">Uncharacterized protein</fullName>
    </submittedName>
</protein>
<dbReference type="Pfam" id="PF04143">
    <property type="entry name" value="Sulf_transp"/>
    <property type="match status" value="1"/>
</dbReference>
<accession>A0A0T5XDN5</accession>
<evidence type="ECO:0000256" key="1">
    <source>
        <dbReference type="SAM" id="Phobius"/>
    </source>
</evidence>
<dbReference type="OrthoDB" id="3190590at2"/>
<keyword evidence="3" id="KW-1185">Reference proteome</keyword>
<sequence length="363" mass="38310">MFQALNRALMSRKGPILTGIAVGILAPLLTFWGNPGNMGICVACFTRDIAGALGLHRAAVVQYIRPELAGFILGSFISSLIYREYKPRTGSSPIVRFFLGFFAMIGALVFLGCPWRAYIRLSAGDLNAIPGILGLTVGVSIGIAFLWRGFSLGRNYPAKKPLGYIMPLAAITLVAFVLLRPSFGPEGSSAIFFSEKGPGSMAAPVALSLAAGLLIGWLAQRSRFCTVGALRDLIMFKDLHLFNGIIAFVIAAFIANLLLGQFKLGFEGQPIAHTNVLWNAMGMVLSGLAFTLAGGCPGRQFIMSGEGDGDAAVFILGMLFGAAIAHNFSLASSGTGPGAFGPAATIIGIMFCLSVGFLMREKI</sequence>
<keyword evidence="1" id="KW-0812">Transmembrane</keyword>
<feature type="transmembrane region" description="Helical" evidence="1">
    <location>
        <begin position="162"/>
        <end position="179"/>
    </location>
</feature>
<evidence type="ECO:0000313" key="3">
    <source>
        <dbReference type="Proteomes" id="UP000005273"/>
    </source>
</evidence>
<feature type="transmembrane region" description="Helical" evidence="1">
    <location>
        <begin position="276"/>
        <end position="297"/>
    </location>
</feature>
<name>A0A0T5XDN5_9BACT</name>
<reference evidence="3" key="1">
    <citation type="submission" date="2012-09" db="EMBL/GenBank/DDBJ databases">
        <authorList>
            <person name="Weinstock G."/>
            <person name="Sodergren E."/>
            <person name="Clifton S."/>
            <person name="Fulton L."/>
            <person name="Fulton B."/>
            <person name="Courtney L."/>
            <person name="Fronick C."/>
            <person name="Harrison M."/>
            <person name="Strong C."/>
            <person name="Farmer C."/>
            <person name="Delehaunty K."/>
            <person name="Markovic C."/>
            <person name="Hall O."/>
            <person name="Minx P."/>
            <person name="Tomlinson C."/>
            <person name="Mitreva M."/>
            <person name="Nelson J."/>
            <person name="Hou S."/>
            <person name="Wollam A."/>
            <person name="Pepin K.H."/>
            <person name="Johnson M."/>
            <person name="Bhonagiri V."/>
            <person name="Nash W.E."/>
            <person name="Suruliraj S."/>
            <person name="Warren W."/>
            <person name="Chinwalla A."/>
            <person name="Mardis E.R."/>
            <person name="Wilson R.K."/>
        </authorList>
    </citation>
    <scope>NUCLEOTIDE SEQUENCE [LARGE SCALE GENOMIC DNA]</scope>
    <source>
        <strain evidence="3">OS1</strain>
    </source>
</reference>
<feature type="transmembrane region" description="Helical" evidence="1">
    <location>
        <begin position="94"/>
        <end position="117"/>
    </location>
</feature>
<dbReference type="NCBIfam" id="TIGR04112">
    <property type="entry name" value="seleno_YedE"/>
    <property type="match status" value="1"/>
</dbReference>
<proteinExistence type="predicted"/>
<feature type="transmembrane region" description="Helical" evidence="1">
    <location>
        <begin position="309"/>
        <end position="328"/>
    </location>
</feature>
<organism evidence="2 3">
    <name type="scientific">Acetomicrobium hydrogeniformans ATCC BAA-1850</name>
    <dbReference type="NCBI Taxonomy" id="592015"/>
    <lineage>
        <taxon>Bacteria</taxon>
        <taxon>Thermotogati</taxon>
        <taxon>Synergistota</taxon>
        <taxon>Synergistia</taxon>
        <taxon>Synergistales</taxon>
        <taxon>Acetomicrobiaceae</taxon>
        <taxon>Acetomicrobium</taxon>
    </lineage>
</organism>
<evidence type="ECO:0000313" key="2">
    <source>
        <dbReference type="EMBL" id="KRT36477.1"/>
    </source>
</evidence>
<feature type="transmembrane region" description="Helical" evidence="1">
    <location>
        <begin position="129"/>
        <end position="150"/>
    </location>
</feature>
<dbReference type="InterPro" id="IPR026366">
    <property type="entry name" value="Seleno_YedE"/>
</dbReference>
<keyword evidence="1" id="KW-0472">Membrane</keyword>